<feature type="chain" id="PRO_5020353606" description="Secreted protein" evidence="2">
    <location>
        <begin position="29"/>
        <end position="123"/>
    </location>
</feature>
<dbReference type="AlphaFoldDB" id="A0A4S8F9D2"/>
<organism evidence="3 4">
    <name type="scientific">Lampropedia puyangensis</name>
    <dbReference type="NCBI Taxonomy" id="1330072"/>
    <lineage>
        <taxon>Bacteria</taxon>
        <taxon>Pseudomonadati</taxon>
        <taxon>Pseudomonadota</taxon>
        <taxon>Betaproteobacteria</taxon>
        <taxon>Burkholderiales</taxon>
        <taxon>Comamonadaceae</taxon>
        <taxon>Lampropedia</taxon>
    </lineage>
</organism>
<evidence type="ECO:0000313" key="3">
    <source>
        <dbReference type="EMBL" id="THU04100.1"/>
    </source>
</evidence>
<accession>A0A4S8F9D2</accession>
<comment type="caution">
    <text evidence="3">The sequence shown here is derived from an EMBL/GenBank/DDBJ whole genome shotgun (WGS) entry which is preliminary data.</text>
</comment>
<reference evidence="3 4" key="1">
    <citation type="journal article" date="2015" name="Antonie Van Leeuwenhoek">
        <title>Lampropedia puyangensis sp. nov., isolated from symptomatic bark of Populus ? euramericana canker and emended description of Lampropedia hyalina (Ehrenberg 1832) Lee et al. 2004.</title>
        <authorList>
            <person name="Li Y."/>
            <person name="Wang T."/>
            <person name="Piao C.G."/>
            <person name="Wang L.F."/>
            <person name="Tian G.Z."/>
            <person name="Zhu T.H."/>
            <person name="Guo M.W."/>
        </authorList>
    </citation>
    <scope>NUCLEOTIDE SEQUENCE [LARGE SCALE GENOMIC DNA]</scope>
    <source>
        <strain evidence="3 4">2-bin</strain>
    </source>
</reference>
<dbReference type="OrthoDB" id="8911869at2"/>
<proteinExistence type="predicted"/>
<feature type="region of interest" description="Disordered" evidence="1">
    <location>
        <begin position="49"/>
        <end position="68"/>
    </location>
</feature>
<evidence type="ECO:0000313" key="4">
    <source>
        <dbReference type="Proteomes" id="UP000308917"/>
    </source>
</evidence>
<evidence type="ECO:0008006" key="5">
    <source>
        <dbReference type="Google" id="ProtNLM"/>
    </source>
</evidence>
<sequence>MQSISHYVTMARQAALALLSACLCAAYAQSPSANDPCLDGLQDRVACEREREATQRQAPTDPSQQFGQNALRRCEVHINNPEARQACEDRVRGQNTRTEGSVLGGGIFQEQRTTVIEPARTLQ</sequence>
<feature type="signal peptide" evidence="2">
    <location>
        <begin position="1"/>
        <end position="28"/>
    </location>
</feature>
<name>A0A4S8F9D2_9BURK</name>
<evidence type="ECO:0000256" key="2">
    <source>
        <dbReference type="SAM" id="SignalP"/>
    </source>
</evidence>
<keyword evidence="4" id="KW-1185">Reference proteome</keyword>
<evidence type="ECO:0000256" key="1">
    <source>
        <dbReference type="SAM" id="MobiDB-lite"/>
    </source>
</evidence>
<feature type="region of interest" description="Disordered" evidence="1">
    <location>
        <begin position="85"/>
        <end position="106"/>
    </location>
</feature>
<dbReference type="EMBL" id="STFG01000003">
    <property type="protein sequence ID" value="THU04100.1"/>
    <property type="molecule type" value="Genomic_DNA"/>
</dbReference>
<dbReference type="Proteomes" id="UP000308917">
    <property type="component" value="Unassembled WGS sequence"/>
</dbReference>
<feature type="compositionally biased region" description="Polar residues" evidence="1">
    <location>
        <begin position="55"/>
        <end position="68"/>
    </location>
</feature>
<gene>
    <name evidence="3" type="ORF">E9531_05085</name>
</gene>
<keyword evidence="2" id="KW-0732">Signal</keyword>
<protein>
    <recommendedName>
        <fullName evidence="5">Secreted protein</fullName>
    </recommendedName>
</protein>
<dbReference type="RefSeq" id="WP_136572665.1">
    <property type="nucleotide sequence ID" value="NZ_STFG01000003.1"/>
</dbReference>